<name>A0A2D2W6W4_9CAUD</name>
<sequence>MKLTRKYNETFIGGHLLEHTSMGVEYPVIARSARRAGLLIIDDLGKEVWVSSSCLRKHFIVIRK</sequence>
<reference evidence="1 2" key="1">
    <citation type="submission" date="2017-09" db="EMBL/GenBank/DDBJ databases">
        <title>Complete genome sequence of bacteriophage (DU_PP_V) infecting Pectobacterium spp.</title>
        <authorList>
            <person name="Park T.-H."/>
        </authorList>
    </citation>
    <scope>NUCLEOTIDE SEQUENCE [LARGE SCALE GENOMIC DNA]</scope>
</reference>
<evidence type="ECO:0000313" key="1">
    <source>
        <dbReference type="EMBL" id="ATS94041.1"/>
    </source>
</evidence>
<dbReference type="EMBL" id="MF979564">
    <property type="protein sequence ID" value="ATS94041.1"/>
    <property type="molecule type" value="Genomic_DNA"/>
</dbReference>
<gene>
    <name evidence="1" type="ORF">P13BB106kb_p057</name>
</gene>
<proteinExistence type="predicted"/>
<accession>A0A2D2W6W4</accession>
<keyword evidence="2" id="KW-1185">Reference proteome</keyword>
<dbReference type="Proteomes" id="UP000240663">
    <property type="component" value="Segment"/>
</dbReference>
<protein>
    <submittedName>
        <fullName evidence="1">Uncharacterized protein</fullName>
    </submittedName>
</protein>
<organism evidence="1 2">
    <name type="scientific">Pectobacterium phage DU_PP_V</name>
    <dbReference type="NCBI Taxonomy" id="2041492"/>
    <lineage>
        <taxon>Viruses</taxon>
        <taxon>Duplodnaviria</taxon>
        <taxon>Heunggongvirae</taxon>
        <taxon>Uroviricota</taxon>
        <taxon>Caudoviricetes</taxon>
        <taxon>Demerecviridae</taxon>
        <taxon>Mccorquodalevirinae</taxon>
        <taxon>Hongcheonvirus</taxon>
        <taxon>Hongcheonvirus DUPPV</taxon>
    </lineage>
</organism>
<evidence type="ECO:0000313" key="2">
    <source>
        <dbReference type="Proteomes" id="UP000240663"/>
    </source>
</evidence>